<proteinExistence type="predicted"/>
<accession>A0A811U765</accession>
<comment type="caution">
    <text evidence="1">The sequence shown here is derived from an EMBL/GenBank/DDBJ whole genome shotgun (WGS) entry which is preliminary data.</text>
</comment>
<organism evidence="1 2">
    <name type="scientific">Ceratitis capitata</name>
    <name type="common">Mediterranean fruit fly</name>
    <name type="synonym">Tephritis capitata</name>
    <dbReference type="NCBI Taxonomy" id="7213"/>
    <lineage>
        <taxon>Eukaryota</taxon>
        <taxon>Metazoa</taxon>
        <taxon>Ecdysozoa</taxon>
        <taxon>Arthropoda</taxon>
        <taxon>Hexapoda</taxon>
        <taxon>Insecta</taxon>
        <taxon>Pterygota</taxon>
        <taxon>Neoptera</taxon>
        <taxon>Endopterygota</taxon>
        <taxon>Diptera</taxon>
        <taxon>Brachycera</taxon>
        <taxon>Muscomorpha</taxon>
        <taxon>Tephritoidea</taxon>
        <taxon>Tephritidae</taxon>
        <taxon>Ceratitis</taxon>
        <taxon>Ceratitis</taxon>
    </lineage>
</organism>
<sequence>MKGWISDQQGGIRAYCYEYFYCSLNQRRQWQQAIQLLYGMARTVEHPPKTSTHLQCYISPGGALTFHVQSWWLIFNGGREPPVAPKVLNELLDNILSLHIIKIICSNVSTRYAL</sequence>
<name>A0A811U765_CERCA</name>
<dbReference type="EMBL" id="CAJHJT010000001">
    <property type="protein sequence ID" value="CAD6994814.1"/>
    <property type="molecule type" value="Genomic_DNA"/>
</dbReference>
<protein>
    <submittedName>
        <fullName evidence="1">(Mediterranean fruit fly) hypothetical protein</fullName>
    </submittedName>
</protein>
<keyword evidence="2" id="KW-1185">Reference proteome</keyword>
<dbReference type="AlphaFoldDB" id="A0A811U765"/>
<feature type="non-terminal residue" evidence="1">
    <location>
        <position position="1"/>
    </location>
</feature>
<dbReference type="Proteomes" id="UP000606786">
    <property type="component" value="Unassembled WGS sequence"/>
</dbReference>
<evidence type="ECO:0000313" key="1">
    <source>
        <dbReference type="EMBL" id="CAD6994814.1"/>
    </source>
</evidence>
<gene>
    <name evidence="1" type="ORF">CCAP1982_LOCUS3545</name>
</gene>
<evidence type="ECO:0000313" key="2">
    <source>
        <dbReference type="Proteomes" id="UP000606786"/>
    </source>
</evidence>
<reference evidence="1" key="1">
    <citation type="submission" date="2020-11" db="EMBL/GenBank/DDBJ databases">
        <authorList>
            <person name="Whitehead M."/>
        </authorList>
    </citation>
    <scope>NUCLEOTIDE SEQUENCE</scope>
    <source>
        <strain evidence="1">EGII</strain>
    </source>
</reference>